<feature type="compositionally biased region" description="Basic and acidic residues" evidence="1">
    <location>
        <begin position="265"/>
        <end position="278"/>
    </location>
</feature>
<reference evidence="2" key="1">
    <citation type="submission" date="2021-01" db="EMBL/GenBank/DDBJ databases">
        <authorList>
            <person name="Corre E."/>
            <person name="Pelletier E."/>
            <person name="Niang G."/>
            <person name="Scheremetjew M."/>
            <person name="Finn R."/>
            <person name="Kale V."/>
            <person name="Holt S."/>
            <person name="Cochrane G."/>
            <person name="Meng A."/>
            <person name="Brown T."/>
            <person name="Cohen L."/>
        </authorList>
    </citation>
    <scope>NUCLEOTIDE SEQUENCE</scope>
    <source>
        <strain evidence="2">Isolate 1302-5</strain>
    </source>
</reference>
<proteinExistence type="predicted"/>
<organism evidence="2">
    <name type="scientific">Odontella aurita</name>
    <dbReference type="NCBI Taxonomy" id="265563"/>
    <lineage>
        <taxon>Eukaryota</taxon>
        <taxon>Sar</taxon>
        <taxon>Stramenopiles</taxon>
        <taxon>Ochrophyta</taxon>
        <taxon>Bacillariophyta</taxon>
        <taxon>Mediophyceae</taxon>
        <taxon>Biddulphiophycidae</taxon>
        <taxon>Eupodiscales</taxon>
        <taxon>Odontellaceae</taxon>
        <taxon>Odontella</taxon>
    </lineage>
</organism>
<dbReference type="AlphaFoldDB" id="A0A7S4JK31"/>
<evidence type="ECO:0000313" key="2">
    <source>
        <dbReference type="EMBL" id="CAE2266105.1"/>
    </source>
</evidence>
<dbReference type="EMBL" id="HBKQ01041964">
    <property type="protein sequence ID" value="CAE2266105.1"/>
    <property type="molecule type" value="Transcribed_RNA"/>
</dbReference>
<sequence>MSVQVTRGPLSSPLAQWAVLGIGVVAVAGKENVSAALQRAVRAALQASADGPGGILGSSERMIAPHGQAPIVIHSGPASTASGSSRHITTIAQLTVGATACWVSYIAISTCLPDAVKELLPVTRKFFDGAVASLGQAILTVRNALSAQIDDLGNKQDELAFKQDATHTEVLAARDDLDGLRLDLQSICASVRRCEDSLAAAERRQTYTARGVRLLVRCVGALLPGNATLAGDLEKFSRDAEVEGNNGVDGPATTSPRTLPQVKDALSEAARRREEYRKQQQQLQSVGGGCNPQMQSPAGKVELGRMDSVPECTENAKRELSRDMSVEDLLSSIKSGNFTVRT</sequence>
<feature type="region of interest" description="Disordered" evidence="1">
    <location>
        <begin position="242"/>
        <end position="293"/>
    </location>
</feature>
<gene>
    <name evidence="2" type="ORF">OAUR00152_LOCUS28943</name>
</gene>
<name>A0A7S4JK31_9STRA</name>
<protein>
    <submittedName>
        <fullName evidence="2">Uncharacterized protein</fullName>
    </submittedName>
</protein>
<evidence type="ECO:0000256" key="1">
    <source>
        <dbReference type="SAM" id="MobiDB-lite"/>
    </source>
</evidence>
<accession>A0A7S4JK31</accession>